<dbReference type="AlphaFoldDB" id="A0A9Q0LAF9"/>
<dbReference type="InterPro" id="IPR000210">
    <property type="entry name" value="BTB/POZ_dom"/>
</dbReference>
<sequence length="69" mass="8264">MFQLNVQDSSNQVHDYSGKSFETIQQLIHFLYHDEIEENELNSRNFEELQDAKDYYQLNPNSIIDLILK</sequence>
<organism evidence="2 3">
    <name type="scientific">Anaeramoeba ignava</name>
    <name type="common">Anaerobic marine amoeba</name>
    <dbReference type="NCBI Taxonomy" id="1746090"/>
    <lineage>
        <taxon>Eukaryota</taxon>
        <taxon>Metamonada</taxon>
        <taxon>Anaeramoebidae</taxon>
        <taxon>Anaeramoeba</taxon>
    </lineage>
</organism>
<dbReference type="Gene3D" id="3.30.710.10">
    <property type="entry name" value="Potassium Channel Kv1.1, Chain A"/>
    <property type="match status" value="1"/>
</dbReference>
<reference evidence="2" key="1">
    <citation type="submission" date="2022-10" db="EMBL/GenBank/DDBJ databases">
        <title>Novel sulphate-reducing endosymbionts in the free-living metamonad Anaeramoeba.</title>
        <authorList>
            <person name="Jerlstrom-Hultqvist J."/>
            <person name="Cepicka I."/>
            <person name="Gallot-Lavallee L."/>
            <person name="Salas-Leiva D."/>
            <person name="Curtis B.A."/>
            <person name="Zahonova K."/>
            <person name="Pipaliya S."/>
            <person name="Dacks J."/>
            <person name="Roger A.J."/>
        </authorList>
    </citation>
    <scope>NUCLEOTIDE SEQUENCE</scope>
    <source>
        <strain evidence="2">BMAN</strain>
    </source>
</reference>
<comment type="caution">
    <text evidence="2">The sequence shown here is derived from an EMBL/GenBank/DDBJ whole genome shotgun (WGS) entry which is preliminary data.</text>
</comment>
<protein>
    <recommendedName>
        <fullName evidence="1">BTB domain-containing protein</fullName>
    </recommendedName>
</protein>
<proteinExistence type="predicted"/>
<feature type="domain" description="BTB" evidence="1">
    <location>
        <begin position="1"/>
        <end position="59"/>
    </location>
</feature>
<dbReference type="Pfam" id="PF00651">
    <property type="entry name" value="BTB"/>
    <property type="match status" value="1"/>
</dbReference>
<name>A0A9Q0LAF9_ANAIG</name>
<evidence type="ECO:0000313" key="2">
    <source>
        <dbReference type="EMBL" id="KAJ5067988.1"/>
    </source>
</evidence>
<evidence type="ECO:0000313" key="3">
    <source>
        <dbReference type="Proteomes" id="UP001149090"/>
    </source>
</evidence>
<accession>A0A9Q0LAF9</accession>
<keyword evidence="3" id="KW-1185">Reference proteome</keyword>
<dbReference type="InterPro" id="IPR011333">
    <property type="entry name" value="SKP1/BTB/POZ_sf"/>
</dbReference>
<dbReference type="EMBL" id="JAPDFW010000122">
    <property type="protein sequence ID" value="KAJ5067988.1"/>
    <property type="molecule type" value="Genomic_DNA"/>
</dbReference>
<gene>
    <name evidence="2" type="ORF">M0811_12688</name>
</gene>
<evidence type="ECO:0000259" key="1">
    <source>
        <dbReference type="Pfam" id="PF00651"/>
    </source>
</evidence>
<dbReference type="Proteomes" id="UP001149090">
    <property type="component" value="Unassembled WGS sequence"/>
</dbReference>